<feature type="domain" description="FMN hydroxy acid dehydrogenase" evidence="8">
    <location>
        <begin position="11"/>
        <end position="393"/>
    </location>
</feature>
<feature type="binding site" evidence="7">
    <location>
        <position position="286"/>
    </location>
    <ligand>
        <name>FMN</name>
        <dbReference type="ChEBI" id="CHEBI:58210"/>
    </ligand>
</feature>
<dbReference type="FunFam" id="3.20.20.70:FF:000029">
    <property type="entry name" value="L-lactate dehydrogenase"/>
    <property type="match status" value="1"/>
</dbReference>
<feature type="binding site" evidence="7">
    <location>
        <position position="291"/>
    </location>
    <ligand>
        <name>glyoxylate</name>
        <dbReference type="ChEBI" id="CHEBI:36655"/>
    </ligand>
</feature>
<feature type="binding site" evidence="7">
    <location>
        <begin position="319"/>
        <end position="323"/>
    </location>
    <ligand>
        <name>FMN</name>
        <dbReference type="ChEBI" id="CHEBI:58210"/>
    </ligand>
</feature>
<dbReference type="Proteomes" id="UP000318693">
    <property type="component" value="Unassembled WGS sequence"/>
</dbReference>
<dbReference type="InterPro" id="IPR013785">
    <property type="entry name" value="Aldolase_TIM"/>
</dbReference>
<dbReference type="CDD" id="cd02809">
    <property type="entry name" value="alpha_hydroxyacid_oxid_FMN"/>
    <property type="match status" value="1"/>
</dbReference>
<evidence type="ECO:0000256" key="7">
    <source>
        <dbReference type="PIRSR" id="PIRSR000138-2"/>
    </source>
</evidence>
<organism evidence="9 10">
    <name type="scientific">Georgenia yuyongxinii</name>
    <dbReference type="NCBI Taxonomy" id="2589797"/>
    <lineage>
        <taxon>Bacteria</taxon>
        <taxon>Bacillati</taxon>
        <taxon>Actinomycetota</taxon>
        <taxon>Actinomycetes</taxon>
        <taxon>Micrococcales</taxon>
        <taxon>Bogoriellaceae</taxon>
        <taxon>Georgenia</taxon>
    </lineage>
</organism>
<evidence type="ECO:0000256" key="2">
    <source>
        <dbReference type="ARBA" id="ARBA00022630"/>
    </source>
</evidence>
<comment type="similarity">
    <text evidence="5">Belongs to the FMN-dependent alpha-hydroxy acid dehydrogenase family.</text>
</comment>
<dbReference type="InterPro" id="IPR012133">
    <property type="entry name" value="Alpha-hydoxy_acid_DH_FMN"/>
</dbReference>
<proteinExistence type="inferred from homology"/>
<feature type="binding site" evidence="7">
    <location>
        <position position="142"/>
    </location>
    <ligand>
        <name>glyoxylate</name>
        <dbReference type="ChEBI" id="CHEBI:36655"/>
    </ligand>
</feature>
<dbReference type="GO" id="GO:0010181">
    <property type="term" value="F:FMN binding"/>
    <property type="evidence" value="ECO:0007669"/>
    <property type="project" value="InterPro"/>
</dbReference>
<accession>A0A552WXZ2</accession>
<keyword evidence="4" id="KW-0560">Oxidoreductase</keyword>
<feature type="binding site" evidence="7">
    <location>
        <position position="168"/>
    </location>
    <ligand>
        <name>FMN</name>
        <dbReference type="ChEBI" id="CHEBI:58210"/>
    </ligand>
</feature>
<dbReference type="PROSITE" id="PS51349">
    <property type="entry name" value="FMN_HYDROXY_ACID_DH_2"/>
    <property type="match status" value="1"/>
</dbReference>
<feature type="active site" description="Proton acceptor" evidence="6">
    <location>
        <position position="288"/>
    </location>
</feature>
<sequence length="408" mass="43816">MSSNASRLLEDPMGPVVSVADYRRLARRRLPKFVFDFVDGGAGDETTVRANTDAFAKVWLHPHQQVDVSKRSTSTTVLGQDVKVPLLLAPTGLQRMVRRFADLEALRAAGEAGTAYVMSSASAFTIEEMADAATGPLWFQLYLWRSREAIEHVVTRARAAGISTLVVTVDVPMVGSRERDRRNGMSIPPRITPRNIYEGARHPRWAWQLAGGPEITFANFTSFAPAAGGMALMTYANTELTNPASQWDDLRWLRDLWPGSIVVKGILTVHDAVAAVEAGADALIVSNHGGRQLDGVPATLDVLPHIVAGVPDHVEVLLDGGVRRGIDVLRALALGARAVLIGRPYWWGLAAGGQAGVSGVLDVYRTELDTAMALCGRPTISSVGRDLVDPGVPSRVGSDRPAAVGVPR</sequence>
<evidence type="ECO:0000256" key="5">
    <source>
        <dbReference type="ARBA" id="ARBA00024042"/>
    </source>
</evidence>
<dbReference type="PANTHER" id="PTHR10578:SF107">
    <property type="entry name" value="2-HYDROXYACID OXIDASE 1"/>
    <property type="match status" value="1"/>
</dbReference>
<evidence type="ECO:0000256" key="3">
    <source>
        <dbReference type="ARBA" id="ARBA00022643"/>
    </source>
</evidence>
<dbReference type="InterPro" id="IPR008259">
    <property type="entry name" value="FMN_hydac_DH_AS"/>
</dbReference>
<evidence type="ECO:0000256" key="4">
    <source>
        <dbReference type="ARBA" id="ARBA00023002"/>
    </source>
</evidence>
<protein>
    <submittedName>
        <fullName evidence="9">Alpha-hydroxy-acid oxidizing protein</fullName>
    </submittedName>
</protein>
<evidence type="ECO:0000313" key="9">
    <source>
        <dbReference type="EMBL" id="TRW47644.1"/>
    </source>
</evidence>
<feature type="binding site" evidence="7">
    <location>
        <begin position="342"/>
        <end position="343"/>
    </location>
    <ligand>
        <name>FMN</name>
        <dbReference type="ChEBI" id="CHEBI:58210"/>
    </ligand>
</feature>
<dbReference type="PANTHER" id="PTHR10578">
    <property type="entry name" value="S -2-HYDROXY-ACID OXIDASE-RELATED"/>
    <property type="match status" value="1"/>
</dbReference>
<dbReference type="PIRSF" id="PIRSF000138">
    <property type="entry name" value="Al-hdrx_acd_dh"/>
    <property type="match status" value="1"/>
</dbReference>
<evidence type="ECO:0000313" key="10">
    <source>
        <dbReference type="Proteomes" id="UP000318693"/>
    </source>
</evidence>
<dbReference type="AlphaFoldDB" id="A0A552WXZ2"/>
<reference evidence="9 10" key="1">
    <citation type="submission" date="2019-07" db="EMBL/GenBank/DDBJ databases">
        <title>Georgenia wutianyii sp. nov. and Georgenia *** sp. nov. isolated from plateau pika (Ochotona curzoniae) in the Qinghai-Tibet plateau of China.</title>
        <authorList>
            <person name="Tian Z."/>
        </authorList>
    </citation>
    <scope>NUCLEOTIDE SEQUENCE [LARGE SCALE GENOMIC DNA]</scope>
    <source>
        <strain evidence="9 10">Z446</strain>
    </source>
</reference>
<dbReference type="InterPro" id="IPR037396">
    <property type="entry name" value="FMN_HAD"/>
</dbReference>
<evidence type="ECO:0000259" key="8">
    <source>
        <dbReference type="PROSITE" id="PS51349"/>
    </source>
</evidence>
<keyword evidence="3 7" id="KW-0288">FMN</keyword>
<dbReference type="SUPFAM" id="SSF51395">
    <property type="entry name" value="FMN-linked oxidoreductases"/>
    <property type="match status" value="1"/>
</dbReference>
<comment type="caution">
    <text evidence="9">The sequence shown here is derived from an EMBL/GenBank/DDBJ whole genome shotgun (WGS) entry which is preliminary data.</text>
</comment>
<comment type="cofactor">
    <cofactor evidence="1">
        <name>FMN</name>
        <dbReference type="ChEBI" id="CHEBI:58210"/>
    </cofactor>
</comment>
<dbReference type="PROSITE" id="PS00557">
    <property type="entry name" value="FMN_HYDROXY_ACID_DH_1"/>
    <property type="match status" value="1"/>
</dbReference>
<keyword evidence="10" id="KW-1185">Reference proteome</keyword>
<evidence type="ECO:0000256" key="1">
    <source>
        <dbReference type="ARBA" id="ARBA00001917"/>
    </source>
</evidence>
<feature type="binding site" evidence="7">
    <location>
        <position position="177"/>
    </location>
    <ligand>
        <name>glyoxylate</name>
        <dbReference type="ChEBI" id="CHEBI:36655"/>
    </ligand>
</feature>
<dbReference type="RefSeq" id="WP_143416598.1">
    <property type="nucleotide sequence ID" value="NZ_VJXR01000001.1"/>
</dbReference>
<feature type="binding site" evidence="7">
    <location>
        <position position="264"/>
    </location>
    <ligand>
        <name>FMN</name>
        <dbReference type="ChEBI" id="CHEBI:58210"/>
    </ligand>
</feature>
<dbReference type="GO" id="GO:0016614">
    <property type="term" value="F:oxidoreductase activity, acting on CH-OH group of donors"/>
    <property type="evidence" value="ECO:0007669"/>
    <property type="project" value="UniProtKB-ARBA"/>
</dbReference>
<dbReference type="Gene3D" id="3.20.20.70">
    <property type="entry name" value="Aldolase class I"/>
    <property type="match status" value="1"/>
</dbReference>
<feature type="binding site" evidence="7">
    <location>
        <position position="288"/>
    </location>
    <ligand>
        <name>glyoxylate</name>
        <dbReference type="ChEBI" id="CHEBI:36655"/>
    </ligand>
</feature>
<dbReference type="Pfam" id="PF01070">
    <property type="entry name" value="FMN_dh"/>
    <property type="match status" value="1"/>
</dbReference>
<keyword evidence="2 7" id="KW-0285">Flavoprotein</keyword>
<name>A0A552WXZ2_9MICO</name>
<feature type="binding site" evidence="7">
    <location>
        <begin position="90"/>
        <end position="92"/>
    </location>
    <ligand>
        <name>FMN</name>
        <dbReference type="ChEBI" id="CHEBI:58210"/>
    </ligand>
</feature>
<feature type="binding site" evidence="7">
    <location>
        <position position="140"/>
    </location>
    <ligand>
        <name>FMN</name>
        <dbReference type="ChEBI" id="CHEBI:58210"/>
    </ligand>
</feature>
<dbReference type="InterPro" id="IPR000262">
    <property type="entry name" value="FMN-dep_DH"/>
</dbReference>
<gene>
    <name evidence="9" type="ORF">FJ693_00640</name>
</gene>
<dbReference type="EMBL" id="VJXR01000001">
    <property type="protein sequence ID" value="TRW47644.1"/>
    <property type="molecule type" value="Genomic_DNA"/>
</dbReference>
<evidence type="ECO:0000256" key="6">
    <source>
        <dbReference type="PIRSR" id="PIRSR000138-1"/>
    </source>
</evidence>
<feature type="binding site" evidence="7">
    <location>
        <position position="119"/>
    </location>
    <ligand>
        <name>FMN</name>
        <dbReference type="ChEBI" id="CHEBI:58210"/>
    </ligand>
</feature>